<accession>A0A3P9CWT5</accession>
<evidence type="ECO:0000313" key="9">
    <source>
        <dbReference type="Proteomes" id="UP000265160"/>
    </source>
</evidence>
<feature type="domain" description="Matrin-type" evidence="7">
    <location>
        <begin position="52"/>
        <end position="83"/>
    </location>
</feature>
<reference evidence="8" key="2">
    <citation type="submission" date="2025-08" db="UniProtKB">
        <authorList>
            <consortium name="Ensembl"/>
        </authorList>
    </citation>
    <scope>IDENTIFICATION</scope>
</reference>
<keyword evidence="5" id="KW-0539">Nucleus</keyword>
<evidence type="ECO:0000256" key="1">
    <source>
        <dbReference type="ARBA" id="ARBA00004123"/>
    </source>
</evidence>
<dbReference type="Ensembl" id="ENSMZET00005027126.1">
    <property type="protein sequence ID" value="ENSMZEP00005026281.1"/>
    <property type="gene ID" value="ENSMZEG00005019594.1"/>
</dbReference>
<dbReference type="PROSITE" id="PS50171">
    <property type="entry name" value="ZF_MATRIN"/>
    <property type="match status" value="1"/>
</dbReference>
<dbReference type="GO" id="GO:0005634">
    <property type="term" value="C:nucleus"/>
    <property type="evidence" value="ECO:0007669"/>
    <property type="project" value="UniProtKB-SubCell"/>
</dbReference>
<evidence type="ECO:0000256" key="4">
    <source>
        <dbReference type="ARBA" id="ARBA00022833"/>
    </source>
</evidence>
<evidence type="ECO:0000256" key="6">
    <source>
        <dbReference type="SAM" id="MobiDB-lite"/>
    </source>
</evidence>
<reference evidence="8 9" key="1">
    <citation type="journal article" date="2014" name="Nature">
        <title>The genomic substrate for adaptive radiation in African cichlid fish.</title>
        <authorList>
            <person name="Brawand D."/>
            <person name="Wagner C.E."/>
            <person name="Li Y.I."/>
            <person name="Malinsky M."/>
            <person name="Keller I."/>
            <person name="Fan S."/>
            <person name="Simakov O."/>
            <person name="Ng A.Y."/>
            <person name="Lim Z.W."/>
            <person name="Bezault E."/>
            <person name="Turner-Maier J."/>
            <person name="Johnson J."/>
            <person name="Alcazar R."/>
            <person name="Noh H.J."/>
            <person name="Russell P."/>
            <person name="Aken B."/>
            <person name="Alfoldi J."/>
            <person name="Amemiya C."/>
            <person name="Azzouzi N."/>
            <person name="Baroiller J.F."/>
            <person name="Barloy-Hubler F."/>
            <person name="Berlin A."/>
            <person name="Bloomquist R."/>
            <person name="Carleton K.L."/>
            <person name="Conte M.A."/>
            <person name="D'Cotta H."/>
            <person name="Eshel O."/>
            <person name="Gaffney L."/>
            <person name="Galibert F."/>
            <person name="Gante H.F."/>
            <person name="Gnerre S."/>
            <person name="Greuter L."/>
            <person name="Guyon R."/>
            <person name="Haddad N.S."/>
            <person name="Haerty W."/>
            <person name="Harris R.M."/>
            <person name="Hofmann H.A."/>
            <person name="Hourlier T."/>
            <person name="Hulata G."/>
            <person name="Jaffe D.B."/>
            <person name="Lara M."/>
            <person name="Lee A.P."/>
            <person name="MacCallum I."/>
            <person name="Mwaiko S."/>
            <person name="Nikaido M."/>
            <person name="Nishihara H."/>
            <person name="Ozouf-Costaz C."/>
            <person name="Penman D.J."/>
            <person name="Przybylski D."/>
            <person name="Rakotomanga M."/>
            <person name="Renn S.C.P."/>
            <person name="Ribeiro F.J."/>
            <person name="Ron M."/>
            <person name="Salzburger W."/>
            <person name="Sanchez-Pulido L."/>
            <person name="Santos M.E."/>
            <person name="Searle S."/>
            <person name="Sharpe T."/>
            <person name="Swofford R."/>
            <person name="Tan F.J."/>
            <person name="Williams L."/>
            <person name="Young S."/>
            <person name="Yin S."/>
            <person name="Okada N."/>
            <person name="Kocher T.D."/>
            <person name="Miska E.A."/>
            <person name="Lander E.S."/>
            <person name="Venkatesh B."/>
            <person name="Fernald R.D."/>
            <person name="Meyer A."/>
            <person name="Ponting C.P."/>
            <person name="Streelman J.T."/>
            <person name="Lindblad-Toh K."/>
            <person name="Seehausen O."/>
            <person name="Di Palma F."/>
        </authorList>
    </citation>
    <scope>NUCLEOTIDE SEQUENCE</scope>
</reference>
<evidence type="ECO:0000256" key="3">
    <source>
        <dbReference type="ARBA" id="ARBA00022771"/>
    </source>
</evidence>
<name>A0A3P9CWT5_9CICH</name>
<dbReference type="STRING" id="106582.ENSMZEP00005026281"/>
<proteinExistence type="predicted"/>
<feature type="region of interest" description="Disordered" evidence="6">
    <location>
        <begin position="1"/>
        <end position="43"/>
    </location>
</feature>
<keyword evidence="2" id="KW-0479">Metal-binding</keyword>
<reference evidence="8" key="3">
    <citation type="submission" date="2025-09" db="UniProtKB">
        <authorList>
            <consortium name="Ensembl"/>
        </authorList>
    </citation>
    <scope>IDENTIFICATION</scope>
</reference>
<dbReference type="Proteomes" id="UP000265160">
    <property type="component" value="LG3"/>
</dbReference>
<evidence type="ECO:0000256" key="2">
    <source>
        <dbReference type="ARBA" id="ARBA00022723"/>
    </source>
</evidence>
<dbReference type="GO" id="GO:0003676">
    <property type="term" value="F:nucleic acid binding"/>
    <property type="evidence" value="ECO:0007669"/>
    <property type="project" value="InterPro"/>
</dbReference>
<feature type="compositionally biased region" description="Basic and acidic residues" evidence="6">
    <location>
        <begin position="1"/>
        <end position="11"/>
    </location>
</feature>
<dbReference type="InterPro" id="IPR000690">
    <property type="entry name" value="Matrin/U1-C_Znf_C2H2"/>
</dbReference>
<sequence length="98" mass="11027">SARGKPESTKETEEEETTEPLLPASVNPTLSQDRDSSAPPGDGQFVIPKSGFFCNICSVFYLNEKTAKELHCCSQKHYNNLQVRMPKKKKNREPRSTL</sequence>
<comment type="subcellular location">
    <subcellularLocation>
        <location evidence="1">Nucleus</location>
    </subcellularLocation>
</comment>
<keyword evidence="3" id="KW-0863">Zinc-finger</keyword>
<evidence type="ECO:0000313" key="8">
    <source>
        <dbReference type="Ensembl" id="ENSMZEP00005026281.1"/>
    </source>
</evidence>
<evidence type="ECO:0000259" key="7">
    <source>
        <dbReference type="PROSITE" id="PS50171"/>
    </source>
</evidence>
<dbReference type="AlphaFoldDB" id="A0A3P9CWT5"/>
<dbReference type="GO" id="GO:0008270">
    <property type="term" value="F:zinc ion binding"/>
    <property type="evidence" value="ECO:0007669"/>
    <property type="project" value="UniProtKB-KW"/>
</dbReference>
<evidence type="ECO:0000256" key="5">
    <source>
        <dbReference type="ARBA" id="ARBA00023242"/>
    </source>
</evidence>
<keyword evidence="9" id="KW-1185">Reference proteome</keyword>
<organism evidence="8 9">
    <name type="scientific">Maylandia zebra</name>
    <name type="common">zebra mbuna</name>
    <dbReference type="NCBI Taxonomy" id="106582"/>
    <lineage>
        <taxon>Eukaryota</taxon>
        <taxon>Metazoa</taxon>
        <taxon>Chordata</taxon>
        <taxon>Craniata</taxon>
        <taxon>Vertebrata</taxon>
        <taxon>Euteleostomi</taxon>
        <taxon>Actinopterygii</taxon>
        <taxon>Neopterygii</taxon>
        <taxon>Teleostei</taxon>
        <taxon>Neoteleostei</taxon>
        <taxon>Acanthomorphata</taxon>
        <taxon>Ovalentaria</taxon>
        <taxon>Cichlomorphae</taxon>
        <taxon>Cichliformes</taxon>
        <taxon>Cichlidae</taxon>
        <taxon>African cichlids</taxon>
        <taxon>Pseudocrenilabrinae</taxon>
        <taxon>Haplochromini</taxon>
        <taxon>Maylandia</taxon>
        <taxon>Maylandia zebra complex</taxon>
    </lineage>
</organism>
<dbReference type="GeneTree" id="ENSGT01150000289573"/>
<protein>
    <recommendedName>
        <fullName evidence="7">Matrin-type domain-containing protein</fullName>
    </recommendedName>
</protein>
<keyword evidence="4" id="KW-0862">Zinc</keyword>